<dbReference type="OrthoDB" id="5863138at2759"/>
<accession>O01337</accession>
<name>O01337_CAEEL</name>
<dbReference type="SMART" id="SM00605">
    <property type="entry name" value="CW"/>
    <property type="match status" value="1"/>
</dbReference>
<evidence type="ECO:0000313" key="3">
    <source>
        <dbReference type="EMBL" id="CAB04564.3"/>
    </source>
</evidence>
<dbReference type="InterPro" id="IPR006583">
    <property type="entry name" value="PAN-3_domain"/>
</dbReference>
<dbReference type="InterPro" id="IPR016186">
    <property type="entry name" value="C-type_lectin-like/link_sf"/>
</dbReference>
<keyword evidence="4" id="KW-1185">Reference proteome</keyword>
<dbReference type="InParanoid" id="O01337"/>
<dbReference type="STRING" id="6239.K04H8.2.1"/>
<dbReference type="PANTHER" id="PTHR47629:SF9">
    <property type="entry name" value="CW DOMAIN-CONTAINING PROTEIN-RELATED"/>
    <property type="match status" value="1"/>
</dbReference>
<dbReference type="SMR" id="O01337"/>
<dbReference type="UCSC" id="K04H8.2">
    <property type="organism name" value="c. elegans"/>
</dbReference>
<dbReference type="AGR" id="WB:WBGene00010577"/>
<evidence type="ECO:0000313" key="4">
    <source>
        <dbReference type="Proteomes" id="UP000001940"/>
    </source>
</evidence>
<dbReference type="Pfam" id="PF08277">
    <property type="entry name" value="PAN_3"/>
    <property type="match status" value="1"/>
</dbReference>
<feature type="domain" description="PAN-3" evidence="2">
    <location>
        <begin position="28"/>
        <end position="161"/>
    </location>
</feature>
<dbReference type="WormBase" id="K04H8.2">
    <property type="protein sequence ID" value="CE53686"/>
    <property type="gene ID" value="WBGene00010577"/>
</dbReference>
<dbReference type="InterPro" id="IPR016187">
    <property type="entry name" value="CTDL_fold"/>
</dbReference>
<dbReference type="eggNOG" id="KOG4297">
    <property type="taxonomic scope" value="Eukaryota"/>
</dbReference>
<dbReference type="SUPFAM" id="SSF56436">
    <property type="entry name" value="C-type lectin-like"/>
    <property type="match status" value="1"/>
</dbReference>
<dbReference type="Proteomes" id="UP000001940">
    <property type="component" value="Chromosome I"/>
</dbReference>
<dbReference type="PhylomeDB" id="O01337"/>
<dbReference type="Gene3D" id="3.10.100.10">
    <property type="entry name" value="Mannose-Binding Protein A, subunit A"/>
    <property type="match status" value="1"/>
</dbReference>
<sequence length="321" mass="36455">MFYMLSTKLHAILFLSFFQTFEDIMKIHILFLSFPLIFDFTSPSTHIMVLLHGELTNFLNFTEKTVNWSSCVTNCHNKLDCIVAGFENGTCKLFEIGKLSTIKRLNSHYGKMVAVKTVTNLTSCDYSTNGNVLQGFINHDQPYNVTISQNTWIIQKPPKCPENFEMFHRLKGLWCIGVINKTLTSQEESSDFCKSEYNGVLNAFDNETERDFVFRRTNGSVSPLNEHGDAYWVNGVRKESCRNNDKIGSDCDGIKAFNITDPLITEVYNNWVEDQVIGTLDNCLVYRVAATQGKSTVAVPCDWVVAYAYRLKGFVCGTRPV</sequence>
<dbReference type="InterPro" id="IPR001304">
    <property type="entry name" value="C-type_lectin-like"/>
</dbReference>
<dbReference type="HOGENOM" id="CLU_045736_2_0_1"/>
<dbReference type="SMART" id="SM00034">
    <property type="entry name" value="CLECT"/>
    <property type="match status" value="1"/>
</dbReference>
<evidence type="ECO:0000313" key="5">
    <source>
        <dbReference type="WormBase" id="K04H8.2"/>
    </source>
</evidence>
<reference evidence="3 4" key="1">
    <citation type="journal article" date="1998" name="Science">
        <title>Genome sequence of the nematode C. elegans: a platform for investigating biology.</title>
        <authorList>
            <consortium name="The C. elegans sequencing consortium"/>
            <person name="Sulson J.E."/>
            <person name="Waterston R."/>
        </authorList>
    </citation>
    <scope>NUCLEOTIDE SEQUENCE [LARGE SCALE GENOMIC DNA]</scope>
    <source>
        <strain evidence="3 4">Bristol N2</strain>
    </source>
</reference>
<dbReference type="EMBL" id="BX284601">
    <property type="protein sequence ID" value="CAB04564.3"/>
    <property type="molecule type" value="Genomic_DNA"/>
</dbReference>
<dbReference type="PANTHER" id="PTHR47629">
    <property type="entry name" value="C-TYPE LECTIN-RELATED"/>
    <property type="match status" value="1"/>
</dbReference>
<gene>
    <name evidence="3" type="ORF">CELE_K04H8.2</name>
    <name evidence="3 5" type="ORF">K04H8.2</name>
</gene>
<evidence type="ECO:0000259" key="2">
    <source>
        <dbReference type="SMART" id="SM00605"/>
    </source>
</evidence>
<organism evidence="3 4">
    <name type="scientific">Caenorhabditis elegans</name>
    <dbReference type="NCBI Taxonomy" id="6239"/>
    <lineage>
        <taxon>Eukaryota</taxon>
        <taxon>Metazoa</taxon>
        <taxon>Ecdysozoa</taxon>
        <taxon>Nematoda</taxon>
        <taxon>Chromadorea</taxon>
        <taxon>Rhabditida</taxon>
        <taxon>Rhabditina</taxon>
        <taxon>Rhabditomorpha</taxon>
        <taxon>Rhabditoidea</taxon>
        <taxon>Rhabditidae</taxon>
        <taxon>Peloderinae</taxon>
        <taxon>Caenorhabditis</taxon>
    </lineage>
</organism>
<dbReference type="FunCoup" id="O01337">
    <property type="interactions" value="1"/>
</dbReference>
<evidence type="ECO:0000259" key="1">
    <source>
        <dbReference type="SMART" id="SM00034"/>
    </source>
</evidence>
<feature type="domain" description="C-type lectin" evidence="1">
    <location>
        <begin position="160"/>
        <end position="317"/>
    </location>
</feature>
<dbReference type="AlphaFoldDB" id="O01337"/>
<protein>
    <submittedName>
        <fullName evidence="3">CW domain-containing protein</fullName>
    </submittedName>
</protein>
<proteinExistence type="predicted"/>
<dbReference type="PaxDb" id="6239-K04H8.2"/>